<comment type="caution">
    <text evidence="12">The sequence shown here is derived from an EMBL/GenBank/DDBJ whole genome shotgun (WGS) entry which is preliminary data.</text>
</comment>
<dbReference type="Gene3D" id="3.10.20.90">
    <property type="entry name" value="Phosphatidylinositol 3-kinase Catalytic Subunit, Chain A, domain 1"/>
    <property type="match status" value="1"/>
</dbReference>
<gene>
    <name evidence="12" type="ORF">E5288_WYG001923</name>
</gene>
<feature type="compositionally biased region" description="Basic and acidic residues" evidence="10">
    <location>
        <begin position="247"/>
        <end position="256"/>
    </location>
</feature>
<accession>A0A6B0RNL6</accession>
<feature type="compositionally biased region" description="Polar residues" evidence="10">
    <location>
        <begin position="2106"/>
        <end position="2120"/>
    </location>
</feature>
<dbReference type="InterPro" id="IPR039916">
    <property type="entry name" value="EXPH5"/>
</dbReference>
<feature type="compositionally biased region" description="Low complexity" evidence="10">
    <location>
        <begin position="1035"/>
        <end position="1045"/>
    </location>
</feature>
<evidence type="ECO:0000256" key="3">
    <source>
        <dbReference type="ARBA" id="ARBA00004496"/>
    </source>
</evidence>
<protein>
    <recommendedName>
        <fullName evidence="11">Ubiquitin-like domain-containing protein</fullName>
    </recommendedName>
</protein>
<dbReference type="InterPro" id="IPR000626">
    <property type="entry name" value="Ubiquitin-like_dom"/>
</dbReference>
<dbReference type="EMBL" id="VBQZ03000062">
    <property type="protein sequence ID" value="MXQ90227.1"/>
    <property type="molecule type" value="Genomic_DNA"/>
</dbReference>
<feature type="region of interest" description="Disordered" evidence="10">
    <location>
        <begin position="247"/>
        <end position="274"/>
    </location>
</feature>
<keyword evidence="13" id="KW-1185">Reference proteome</keyword>
<evidence type="ECO:0000256" key="10">
    <source>
        <dbReference type="SAM" id="MobiDB-lite"/>
    </source>
</evidence>
<feature type="region of interest" description="Disordered" evidence="10">
    <location>
        <begin position="1696"/>
        <end position="1778"/>
    </location>
</feature>
<keyword evidence="9" id="KW-0539">Nucleus</keyword>
<evidence type="ECO:0000256" key="6">
    <source>
        <dbReference type="ARBA" id="ARBA00022499"/>
    </source>
</evidence>
<dbReference type="Proteomes" id="UP000322234">
    <property type="component" value="Unassembled WGS sequence"/>
</dbReference>
<dbReference type="PANTHER" id="PTHR21469:SF4">
    <property type="entry name" value="EXOPHILIN-5"/>
    <property type="match status" value="1"/>
</dbReference>
<feature type="region of interest" description="Disordered" evidence="10">
    <location>
        <begin position="1529"/>
        <end position="1603"/>
    </location>
</feature>
<dbReference type="Pfam" id="PF00240">
    <property type="entry name" value="ubiquitin"/>
    <property type="match status" value="1"/>
</dbReference>
<feature type="region of interest" description="Disordered" evidence="10">
    <location>
        <begin position="1797"/>
        <end position="1830"/>
    </location>
</feature>
<feature type="compositionally biased region" description="Polar residues" evidence="10">
    <location>
        <begin position="350"/>
        <end position="359"/>
    </location>
</feature>
<feature type="compositionally biased region" description="Polar residues" evidence="10">
    <location>
        <begin position="1478"/>
        <end position="1506"/>
    </location>
</feature>
<comment type="subcellular location">
    <subcellularLocation>
        <location evidence="3">Cytoplasm</location>
    </subcellularLocation>
    <subcellularLocation>
        <location evidence="2">Membrane</location>
    </subcellularLocation>
    <subcellularLocation>
        <location evidence="1">Nucleus</location>
    </subcellularLocation>
</comment>
<feature type="compositionally biased region" description="Polar residues" evidence="10">
    <location>
        <begin position="1737"/>
        <end position="1747"/>
    </location>
</feature>
<evidence type="ECO:0000256" key="7">
    <source>
        <dbReference type="ARBA" id="ARBA00022843"/>
    </source>
</evidence>
<feature type="region of interest" description="Disordered" evidence="10">
    <location>
        <begin position="719"/>
        <end position="752"/>
    </location>
</feature>
<dbReference type="CDD" id="cd01803">
    <property type="entry name" value="Ubl_ubiquitin"/>
    <property type="match status" value="1"/>
</dbReference>
<feature type="region of interest" description="Disordered" evidence="10">
    <location>
        <begin position="1169"/>
        <end position="1192"/>
    </location>
</feature>
<feature type="region of interest" description="Disordered" evidence="10">
    <location>
        <begin position="1646"/>
        <end position="1681"/>
    </location>
</feature>
<feature type="compositionally biased region" description="Polar residues" evidence="10">
    <location>
        <begin position="1548"/>
        <end position="1558"/>
    </location>
</feature>
<keyword evidence="7" id="KW-0832">Ubl conjugation</keyword>
<keyword evidence="6" id="KW-1017">Isopeptide bond</keyword>
<feature type="region of interest" description="Disordered" evidence="10">
    <location>
        <begin position="2098"/>
        <end position="2165"/>
    </location>
</feature>
<feature type="region of interest" description="Disordered" evidence="10">
    <location>
        <begin position="350"/>
        <end position="377"/>
    </location>
</feature>
<evidence type="ECO:0000313" key="13">
    <source>
        <dbReference type="Proteomes" id="UP000322234"/>
    </source>
</evidence>
<feature type="compositionally biased region" description="Basic and acidic residues" evidence="10">
    <location>
        <begin position="1711"/>
        <end position="1734"/>
    </location>
</feature>
<feature type="compositionally biased region" description="Polar residues" evidence="10">
    <location>
        <begin position="993"/>
        <end position="1004"/>
    </location>
</feature>
<dbReference type="FunFam" id="3.10.20.90:FF:000158">
    <property type="entry name" value="Polyubiquitin 5"/>
    <property type="match status" value="1"/>
</dbReference>
<dbReference type="InterPro" id="IPR029071">
    <property type="entry name" value="Ubiquitin-like_domsf"/>
</dbReference>
<dbReference type="InterPro" id="IPR019956">
    <property type="entry name" value="Ubiquitin_dom"/>
</dbReference>
<feature type="compositionally biased region" description="Basic and acidic residues" evidence="10">
    <location>
        <begin position="1532"/>
        <end position="1541"/>
    </location>
</feature>
<feature type="domain" description="Ubiquitin-like" evidence="11">
    <location>
        <begin position="1"/>
        <end position="76"/>
    </location>
</feature>
<reference evidence="12" key="1">
    <citation type="submission" date="2019-10" db="EMBL/GenBank/DDBJ databases">
        <title>The sequence and de novo assembly of the wild yak genome.</title>
        <authorList>
            <person name="Liu Y."/>
        </authorList>
    </citation>
    <scope>NUCLEOTIDE SEQUENCE [LARGE SCALE GENOMIC DNA]</scope>
    <source>
        <strain evidence="12">WY2019</strain>
    </source>
</reference>
<feature type="compositionally biased region" description="Basic and acidic residues" evidence="10">
    <location>
        <begin position="1657"/>
        <end position="1676"/>
    </location>
</feature>
<feature type="compositionally biased region" description="Basic residues" evidence="10">
    <location>
        <begin position="1762"/>
        <end position="1778"/>
    </location>
</feature>
<dbReference type="PRINTS" id="PR00348">
    <property type="entry name" value="UBIQUITIN"/>
</dbReference>
<evidence type="ECO:0000256" key="8">
    <source>
        <dbReference type="ARBA" id="ARBA00023136"/>
    </source>
</evidence>
<sequence>MQIFVKTLTGKTITLEVEPGDTIENVKAKIQDKEGIPPDQQRLIFAGKQLEDGRTLSDYNIQKESTLHLVLRLRGKTLRLSSCLDDYSQNTYIHGRVVKRKLELEPIFPWTYRLCNSSTSKLQKTKRDIRWLQGVTGEWFEEIQRKKFCNETDVSQMLKQPLTHRLRKGMEENENPERRLQSFNRWDRQDSNKGNGAELCKGQSPYETLKLSLSEIQLLTNGTSPRRWTRQSFIVAEQCNISKLGKVEKQASESDRSGSLPISTVGGTDKGPGGSTVILRWEAVRFLLAEAIKTRHCHTRSSGEQVSQAVLEDLLQITERRPTPRKLCDGHTPSVSVRGTALQAKIYSSPLESQPTDSATVPKPASMREGSTVPPWDGSLLEDEFFQVLDDLDSKLAQEQSPSSVNTRTPLNIGSRTQFSRFYSSGSKYNNITGRHKNCYNETSNMSIYDVLRPGTPREGFQTFSPRTRTIYNMYRTREPRVLKEDYVQKNTFGSTSLCFDSRQRLASSATGYFKARSLYFPATTQNKTGFISPSHQQSPKRTPLSSIIWNRSDSSRDRQNWEEFLEAPSPMEIDPADQYMYPRCFQANRRCEFYHSQSVYQSFGLNAPVDNAMSPDPLENSENMPFYHEDNLFTRSFFSNTFGRSRVQRFEQNPFWGQQEEHSDFHQSRKPFTSSDRDFEMISAEVNSALAGRGHSVPSQHWGSFSSSYRTNISRNQQIPDSWQSDSQTSALESMEVSQGNGNQSTHFSPENVCSMTDASYHMKSGGLECSPMEVHVNKEPYSFGVAQTRASPFKSTFLHIPDDRGNPQSPNFQIPTVTLQKIKPASLPNRNYTEVTVTNNVSVDSPPLTESQANILVTEVNNEKDLKASVLEKDKKINKIDQTNMAGEIPQLVSQTVISNPLPDVQNSLSQDSDKNNRFVFNASTTISSKRLPGVISRRDTSKIHKANELKKGKSYTGNRKLDSTTSLPFIQESRTTSLFVSPSQVCHQELTVSNEDSSSIIKKNHGSSEHTDNQYSQSPEKPARLDTKGEQSITTCSSSCSKSDADHNLPRNSLDLSSGALPDSSPSNDSCLDAPVISSTTVFWKCPSNKDPSLGEREDIDYKNQNSQFSLSHLENQKSNDNRTPVHNEEVNVVKCQSHPLFKGGKGKGKIRERISYIEKLSKIESRSVPTTDNSSLTEGTQSNSNSPELHTIYCTLPRKSAVFLIDNREPESTIMPSLFRNEPVALQIKNDVEDPVGKNTSKKFSPSSCESESECSKVVSDSVSVALEATEGMTNMTNVGSTSVRKGPLPVLIKRAVSCPSEVLYASTGRDERDKCLVSNTDASPVTLRPWERLINPLGSDSSVCECSLSKKHHQEEYLQEYTEKNDKISASKTGIFSHPNEYPLPFSSDMSGQESGKTLHKFKTTSMFSVSGDEDNVKCLEVVSIYYTLPRKHSKKFCDLLQKYTQNIDSLTESIKAGTKTSPNALEKDQLNCPAQDQSGTPLSKDTSAQETSHPSHITENMTVLQLPSVESSESALQEMASIETDVSLHKREPKTGEISPYNLATTPPSNSQSRKKKEKKLQSETVFTSPMLQEKKVTREKSENCPQSIKSDDSGFSNLPAHSEENVENFHIIRSSGEHTGSDTAITTTGSLQKDIAGVVTEESSNGSQPREVRGEIRTDFPKNSEKPLSDSESQVFALTPALSKLQLDEETCSSEQDLDISQSEPRELPERRQEVNTTESKAKDEMQKLAWNQCSLPEGSNKSKKGLADLEKGKSRSSVKHRLAAMSKGSRKFPAKDLYPRRHVATIFPQSRNSSGFSSLSLDTTECNPPSLEPTLKSTETTDECRLSNDGINVETSENPLQLTAVSNREASTPLSNQKPNNISQLHQNEFKNISESQPKCENSEDVTVAQILERESGALAQPTLISLREADVPDHQRRSKPPFQLEPVEKSTVCIPLTSCQQGQSSASSLECERQLHPYRSESLKSVNVHGDILRISHPPKVRERHFSESTSIDDVLSRLTLGNEFCNNSGYSRRFKSFSELPSCGENESWALNNSRTKMGPRSATSISRPIDYGIFGKEQQLAFLENVKRSLTQGRLWKPSFLKNPGFLKDDVINPANPTESLTSNSPSNQRPEDGLSLSAPLNIYEEDPVDSDCDTDTTTDDEYYLDENDKESEL</sequence>
<evidence type="ECO:0000313" key="12">
    <source>
        <dbReference type="EMBL" id="MXQ90227.1"/>
    </source>
</evidence>
<comment type="similarity">
    <text evidence="4">Belongs to the ubiquitin family.</text>
</comment>
<evidence type="ECO:0000256" key="9">
    <source>
        <dbReference type="ARBA" id="ARBA00023242"/>
    </source>
</evidence>
<evidence type="ECO:0000256" key="1">
    <source>
        <dbReference type="ARBA" id="ARBA00004123"/>
    </source>
</evidence>
<dbReference type="GO" id="GO:0045921">
    <property type="term" value="P:positive regulation of exocytosis"/>
    <property type="evidence" value="ECO:0007669"/>
    <property type="project" value="TreeGrafter"/>
</dbReference>
<evidence type="ECO:0000256" key="5">
    <source>
        <dbReference type="ARBA" id="ARBA00022490"/>
    </source>
</evidence>
<dbReference type="GO" id="GO:0005768">
    <property type="term" value="C:endosome"/>
    <property type="evidence" value="ECO:0007669"/>
    <property type="project" value="TreeGrafter"/>
</dbReference>
<feature type="compositionally biased region" description="Acidic residues" evidence="10">
    <location>
        <begin position="1696"/>
        <end position="1705"/>
    </location>
</feature>
<dbReference type="GO" id="GO:0071985">
    <property type="term" value="P:multivesicular body sorting pathway"/>
    <property type="evidence" value="ECO:0007669"/>
    <property type="project" value="TreeGrafter"/>
</dbReference>
<evidence type="ECO:0000256" key="4">
    <source>
        <dbReference type="ARBA" id="ARBA00008430"/>
    </source>
</evidence>
<proteinExistence type="inferred from homology"/>
<keyword evidence="8" id="KW-0472">Membrane</keyword>
<feature type="region of interest" description="Disordered" evidence="10">
    <location>
        <begin position="993"/>
        <end position="1071"/>
    </location>
</feature>
<feature type="compositionally biased region" description="Polar residues" evidence="10">
    <location>
        <begin position="1171"/>
        <end position="1192"/>
    </location>
</feature>
<dbReference type="GO" id="GO:0016020">
    <property type="term" value="C:membrane"/>
    <property type="evidence" value="ECO:0007669"/>
    <property type="project" value="UniProtKB-SubCell"/>
</dbReference>
<dbReference type="InterPro" id="IPR019954">
    <property type="entry name" value="Ubiquitin_CS"/>
</dbReference>
<dbReference type="SUPFAM" id="SSF54236">
    <property type="entry name" value="Ubiquitin-like"/>
    <property type="match status" value="1"/>
</dbReference>
<organism evidence="12 13">
    <name type="scientific">Bos mutus</name>
    <name type="common">wild yak</name>
    <dbReference type="NCBI Taxonomy" id="72004"/>
    <lineage>
        <taxon>Eukaryota</taxon>
        <taxon>Metazoa</taxon>
        <taxon>Chordata</taxon>
        <taxon>Craniata</taxon>
        <taxon>Vertebrata</taxon>
        <taxon>Euteleostomi</taxon>
        <taxon>Mammalia</taxon>
        <taxon>Eutheria</taxon>
        <taxon>Laurasiatheria</taxon>
        <taxon>Artiodactyla</taxon>
        <taxon>Ruminantia</taxon>
        <taxon>Pecora</taxon>
        <taxon>Bovidae</taxon>
        <taxon>Bovinae</taxon>
        <taxon>Bos</taxon>
    </lineage>
</organism>
<dbReference type="PANTHER" id="PTHR21469">
    <property type="entry name" value="EXOPHILIN-5"/>
    <property type="match status" value="1"/>
</dbReference>
<feature type="compositionally biased region" description="Polar residues" evidence="10">
    <location>
        <begin position="1590"/>
        <end position="1603"/>
    </location>
</feature>
<feature type="compositionally biased region" description="Basic and acidic residues" evidence="10">
    <location>
        <begin position="1579"/>
        <end position="1589"/>
    </location>
</feature>
<dbReference type="PROSITE" id="PS50053">
    <property type="entry name" value="UBIQUITIN_2"/>
    <property type="match status" value="1"/>
</dbReference>
<dbReference type="GO" id="GO:0005634">
    <property type="term" value="C:nucleus"/>
    <property type="evidence" value="ECO:0007669"/>
    <property type="project" value="UniProtKB-SubCell"/>
</dbReference>
<feature type="compositionally biased region" description="Acidic residues" evidence="10">
    <location>
        <begin position="2135"/>
        <end position="2165"/>
    </location>
</feature>
<dbReference type="PROSITE" id="PS00299">
    <property type="entry name" value="UBIQUITIN_1"/>
    <property type="match status" value="1"/>
</dbReference>
<feature type="region of interest" description="Disordered" evidence="10">
    <location>
        <begin position="1467"/>
        <end position="1506"/>
    </location>
</feature>
<keyword evidence="5" id="KW-0963">Cytoplasm</keyword>
<feature type="compositionally biased region" description="Low complexity" evidence="10">
    <location>
        <begin position="1798"/>
        <end position="1808"/>
    </location>
</feature>
<evidence type="ECO:0000259" key="11">
    <source>
        <dbReference type="PROSITE" id="PS50053"/>
    </source>
</evidence>
<dbReference type="GO" id="GO:0050714">
    <property type="term" value="P:positive regulation of protein secretion"/>
    <property type="evidence" value="ECO:0007669"/>
    <property type="project" value="TreeGrafter"/>
</dbReference>
<dbReference type="SMART" id="SM00213">
    <property type="entry name" value="UBQ"/>
    <property type="match status" value="1"/>
</dbReference>
<evidence type="ECO:0000256" key="2">
    <source>
        <dbReference type="ARBA" id="ARBA00004370"/>
    </source>
</evidence>
<name>A0A6B0RNL6_9CETA</name>